<feature type="region of interest" description="Disordered" evidence="1">
    <location>
        <begin position="55"/>
        <end position="75"/>
    </location>
</feature>
<evidence type="ECO:0000313" key="2">
    <source>
        <dbReference type="EMBL" id="KKM96302.1"/>
    </source>
</evidence>
<sequence length="154" mass="17263">MDQHLLMSPRHHRARRFSGHADPKEWPTMEGRWPVARVGNETLRATRHYGRAFWKDQTGDHATPDRSKDAVPQDLRRTHCRTRSKPLNVHIRFALMTDSPPSAPPRSAGCPGTGREGVRRVSGERSATTLGQDHTSRACGTPCGGGRRRLEAAW</sequence>
<protein>
    <submittedName>
        <fullName evidence="2">Uncharacterized protein</fullName>
    </submittedName>
</protein>
<feature type="region of interest" description="Disordered" evidence="1">
    <location>
        <begin position="96"/>
        <end position="154"/>
    </location>
</feature>
<dbReference type="AlphaFoldDB" id="A0A0F9PT48"/>
<gene>
    <name evidence="2" type="ORF">LCGC14_1179480</name>
</gene>
<reference evidence="2" key="1">
    <citation type="journal article" date="2015" name="Nature">
        <title>Complex archaea that bridge the gap between prokaryotes and eukaryotes.</title>
        <authorList>
            <person name="Spang A."/>
            <person name="Saw J.H."/>
            <person name="Jorgensen S.L."/>
            <person name="Zaremba-Niedzwiedzka K."/>
            <person name="Martijn J."/>
            <person name="Lind A.E."/>
            <person name="van Eijk R."/>
            <person name="Schleper C."/>
            <person name="Guy L."/>
            <person name="Ettema T.J."/>
        </authorList>
    </citation>
    <scope>NUCLEOTIDE SEQUENCE</scope>
</reference>
<feature type="region of interest" description="Disordered" evidence="1">
    <location>
        <begin position="1"/>
        <end position="23"/>
    </location>
</feature>
<evidence type="ECO:0000256" key="1">
    <source>
        <dbReference type="SAM" id="MobiDB-lite"/>
    </source>
</evidence>
<comment type="caution">
    <text evidence="2">The sequence shown here is derived from an EMBL/GenBank/DDBJ whole genome shotgun (WGS) entry which is preliminary data.</text>
</comment>
<dbReference type="EMBL" id="LAZR01005899">
    <property type="protein sequence ID" value="KKM96302.1"/>
    <property type="molecule type" value="Genomic_DNA"/>
</dbReference>
<organism evidence="2">
    <name type="scientific">marine sediment metagenome</name>
    <dbReference type="NCBI Taxonomy" id="412755"/>
    <lineage>
        <taxon>unclassified sequences</taxon>
        <taxon>metagenomes</taxon>
        <taxon>ecological metagenomes</taxon>
    </lineage>
</organism>
<feature type="compositionally biased region" description="Basic residues" evidence="1">
    <location>
        <begin position="9"/>
        <end position="18"/>
    </location>
</feature>
<accession>A0A0F9PT48</accession>
<proteinExistence type="predicted"/>
<name>A0A0F9PT48_9ZZZZ</name>